<dbReference type="InterPro" id="IPR000157">
    <property type="entry name" value="TIR_dom"/>
</dbReference>
<dbReference type="OrthoDB" id="9768004at2"/>
<dbReference type="InterPro" id="IPR027417">
    <property type="entry name" value="P-loop_NTPase"/>
</dbReference>
<dbReference type="PROSITE" id="PS50104">
    <property type="entry name" value="TIR"/>
    <property type="match status" value="1"/>
</dbReference>
<dbReference type="RefSeq" id="WP_013420406.1">
    <property type="nucleotide sequence ID" value="NC_014664.1"/>
</dbReference>
<keyword evidence="4" id="KW-1185">Reference proteome</keyword>
<gene>
    <name evidence="3" type="ordered locus">Rvan_2827</name>
</gene>
<dbReference type="Proteomes" id="UP000001399">
    <property type="component" value="Chromosome"/>
</dbReference>
<dbReference type="PANTHER" id="PTHR23150">
    <property type="entry name" value="SULFATASE MODIFYING FACTOR 1, 2"/>
    <property type="match status" value="1"/>
</dbReference>
<dbReference type="InterPro" id="IPR051043">
    <property type="entry name" value="Sulfatase_Mod_Factor_Kinase"/>
</dbReference>
<dbReference type="STRING" id="648757.Rvan_2827"/>
<dbReference type="InterPro" id="IPR049052">
    <property type="entry name" value="nSTAND1"/>
</dbReference>
<evidence type="ECO:0000256" key="1">
    <source>
        <dbReference type="SAM" id="MobiDB-lite"/>
    </source>
</evidence>
<sequence length="1002" mass="109999">MSKVFISHSSRDNAQAIALRDFLVAEGWSDLFLDLDPERGIAAGERWERALNEAARRCEAVLFLISQAWLSSRWCLNEMNLARRLNKRLFGLVIEEGLSIADLPPDVTSTWQLVNLAAGRDHRQFRVTLPVIGEEVHVTYSQEGLSRLKSGLQKAGLGASFFAWPPDEDPKRAPYRGLRPLEAEDAGIFFGREGPVVEAIDRLRGIKNAAPPRLFVILGASGAGKSSFMRAGLLPRLGRDDAAFLPLPAIRPERAALWGETGLLDALARAFEAAHLKIPRGDLREAINGGAAPLKTKLKALAAQKAQIDDTDRARCLPAVVISIDQGEELFLAEAEAEARPFLNLLRELLLSDDPETIAVFTIRSDNYERLQSAQELEGLHQETMSLPPMPKGAYAEVIRGPIRRLEGTGRALKIDDNLVEAILADIEEGGAKDALPLLAFTLERLYEEYHAAGHLKLGQYEKLGRIKGSIEAAVACAFKAADVDVRIPREAQARLTLLHRGLIPWLAGIDPDTGAPRRRVARLSEIPADSRPLIDLLVEQRLLSTDVSKETGETTIEPAHEALLRQWGLLQGWLADDAGFLTVLDGIKRASRDWAANAKAATWLSHSGERLKAADGLQERPDLAANLEPADHDYLAACRAAELAAAEKDRASVRFRKRMQVAVTVLMAATIIGLAGIIKKEWIGEQVHWYGTARPYLAKNFMPRVLSEDKERELKPLESFQECVHGRCPEMVALPAGTFVMGSPDGKTPVIGLDGKPEAGPIPKAEEGRGDDEGPRHRVKIGRFAIGKYAVTWAEWDECVALGGCPADVAATYGKGREPVINVPWHYAKQYAAWLTLMTGKEYRLLSEAEFEYAARAGSQTAFSFGDDPKQLCEYGNFADLSLRELARRQNATIQTSDICDDGNGTTAKVGSYKANALGLFDMHGNVFSWTEDCYEGSYESAPTDGKAYTTEGCSLRVLRGGSWSSNPQNLRAAYRLRNATGIRYTSLGFRLARTLLPPST</sequence>
<dbReference type="eggNOG" id="COG1262">
    <property type="taxonomic scope" value="Bacteria"/>
</dbReference>
<dbReference type="GO" id="GO:0120147">
    <property type="term" value="F:formylglycine-generating oxidase activity"/>
    <property type="evidence" value="ECO:0007669"/>
    <property type="project" value="TreeGrafter"/>
</dbReference>
<dbReference type="InterPro" id="IPR035897">
    <property type="entry name" value="Toll_tir_struct_dom_sf"/>
</dbReference>
<dbReference type="HOGENOM" id="CLU_305008_0_0_5"/>
<feature type="domain" description="TIR" evidence="2">
    <location>
        <begin position="1"/>
        <end position="156"/>
    </location>
</feature>
<reference evidence="4" key="1">
    <citation type="journal article" date="2011" name="J. Bacteriol.">
        <title>Genome sequences of eight morphologically diverse alphaproteobacteria.</title>
        <authorList>
            <consortium name="US DOE Joint Genome Institute"/>
            <person name="Brown P.J."/>
            <person name="Kysela D.T."/>
            <person name="Buechlein A."/>
            <person name="Hemmerich C."/>
            <person name="Brun Y.V."/>
        </authorList>
    </citation>
    <scope>NUCLEOTIDE SEQUENCE [LARGE SCALE GENOMIC DNA]</scope>
    <source>
        <strain evidence="4">ATCC 17100 / ATH 3.1.1 / DSM 162 / LMG 4299</strain>
    </source>
</reference>
<dbReference type="GO" id="GO:0007165">
    <property type="term" value="P:signal transduction"/>
    <property type="evidence" value="ECO:0007669"/>
    <property type="project" value="InterPro"/>
</dbReference>
<evidence type="ECO:0000259" key="2">
    <source>
        <dbReference type="PROSITE" id="PS50104"/>
    </source>
</evidence>
<dbReference type="Pfam" id="PF20703">
    <property type="entry name" value="nSTAND1"/>
    <property type="match status" value="1"/>
</dbReference>
<dbReference type="InterPro" id="IPR042095">
    <property type="entry name" value="SUMF_sf"/>
</dbReference>
<feature type="region of interest" description="Disordered" evidence="1">
    <location>
        <begin position="755"/>
        <end position="777"/>
    </location>
</feature>
<dbReference type="KEGG" id="rva:Rvan_2827"/>
<protein>
    <recommendedName>
        <fullName evidence="2">TIR domain-containing protein</fullName>
    </recommendedName>
</protein>
<dbReference type="SUPFAM" id="SSF52540">
    <property type="entry name" value="P-loop containing nucleoside triphosphate hydrolases"/>
    <property type="match status" value="1"/>
</dbReference>
<dbReference type="InterPro" id="IPR016187">
    <property type="entry name" value="CTDL_fold"/>
</dbReference>
<dbReference type="InterPro" id="IPR005532">
    <property type="entry name" value="SUMF_dom"/>
</dbReference>
<evidence type="ECO:0000313" key="4">
    <source>
        <dbReference type="Proteomes" id="UP000001399"/>
    </source>
</evidence>
<accession>E3I8Q6</accession>
<evidence type="ECO:0000313" key="3">
    <source>
        <dbReference type="EMBL" id="ADP72035.1"/>
    </source>
</evidence>
<proteinExistence type="predicted"/>
<dbReference type="EMBL" id="CP002292">
    <property type="protein sequence ID" value="ADP72035.1"/>
    <property type="molecule type" value="Genomic_DNA"/>
</dbReference>
<feature type="compositionally biased region" description="Basic and acidic residues" evidence="1">
    <location>
        <begin position="765"/>
        <end position="777"/>
    </location>
</feature>
<dbReference type="Gene3D" id="3.90.1580.10">
    <property type="entry name" value="paralog of FGE (formylglycine-generating enzyme)"/>
    <property type="match status" value="1"/>
</dbReference>
<dbReference type="PANTHER" id="PTHR23150:SF35">
    <property type="entry name" value="BLL6746 PROTEIN"/>
    <property type="match status" value="1"/>
</dbReference>
<dbReference type="Pfam" id="PF13676">
    <property type="entry name" value="TIR_2"/>
    <property type="match status" value="1"/>
</dbReference>
<dbReference type="Gene3D" id="3.40.50.10140">
    <property type="entry name" value="Toll/interleukin-1 receptor homology (TIR) domain"/>
    <property type="match status" value="1"/>
</dbReference>
<organism evidence="3 4">
    <name type="scientific">Rhodomicrobium vannielii (strain ATCC 17100 / DSM 162 / LMG 4299 / NCIMB 10020 / ATH 3.1.1)</name>
    <dbReference type="NCBI Taxonomy" id="648757"/>
    <lineage>
        <taxon>Bacteria</taxon>
        <taxon>Pseudomonadati</taxon>
        <taxon>Pseudomonadota</taxon>
        <taxon>Alphaproteobacteria</taxon>
        <taxon>Hyphomicrobiales</taxon>
        <taxon>Hyphomicrobiaceae</taxon>
        <taxon>Rhodomicrobium</taxon>
    </lineage>
</organism>
<dbReference type="AlphaFoldDB" id="E3I8Q6"/>
<dbReference type="Pfam" id="PF03781">
    <property type="entry name" value="FGE-sulfatase"/>
    <property type="match status" value="1"/>
</dbReference>
<dbReference type="SUPFAM" id="SSF56436">
    <property type="entry name" value="C-type lectin-like"/>
    <property type="match status" value="1"/>
</dbReference>
<name>E3I8Q6_RHOVT</name>
<dbReference type="SUPFAM" id="SSF52200">
    <property type="entry name" value="Toll/Interleukin receptor TIR domain"/>
    <property type="match status" value="1"/>
</dbReference>